<keyword evidence="2" id="KW-0238">DNA-binding</keyword>
<dbReference type="eggNOG" id="COG0662">
    <property type="taxonomic scope" value="Bacteria"/>
</dbReference>
<keyword evidence="3" id="KW-0804">Transcription</keyword>
<keyword evidence="6" id="KW-1185">Reference proteome</keyword>
<reference evidence="5 6" key="1">
    <citation type="submission" date="2011-01" db="EMBL/GenBank/DDBJ databases">
        <title>Whole genome sequence of Amphibacillus xylinus NBRC 15112.</title>
        <authorList>
            <person name="Nakazawa H."/>
            <person name="Katano Y."/>
            <person name="Nakamura S."/>
            <person name="Sasagawa M."/>
            <person name="Fukada J."/>
            <person name="Arai T."/>
            <person name="Sasakura N."/>
            <person name="Mochizuki D."/>
            <person name="Hosoyama A."/>
            <person name="Harada K."/>
            <person name="Horikawa H."/>
            <person name="Kato Y."/>
            <person name="Harada T."/>
            <person name="Sasaki K."/>
            <person name="Sekiguchi M."/>
            <person name="Hodoyama M."/>
            <person name="Nishiko R."/>
            <person name="Narita H."/>
            <person name="Hanamaki A."/>
            <person name="Hata C."/>
            <person name="Konno Y."/>
            <person name="Niimura Y."/>
            <person name="Yamazaki S."/>
            <person name="Fujita N."/>
        </authorList>
    </citation>
    <scope>NUCLEOTIDE SEQUENCE [LARGE SCALE GENOMIC DNA]</scope>
    <source>
        <strain evidence="6">ATCC 51415 / DSM 6626 / JCM 7361 / LMG 17667 / NBRC 15112 / Ep01</strain>
    </source>
</reference>
<keyword evidence="1" id="KW-0805">Transcription regulation</keyword>
<dbReference type="InterPro" id="IPR018062">
    <property type="entry name" value="HTH_AraC-typ_CS"/>
</dbReference>
<dbReference type="Pfam" id="PF02311">
    <property type="entry name" value="AraC_binding"/>
    <property type="match status" value="1"/>
</dbReference>
<dbReference type="GO" id="GO:0003700">
    <property type="term" value="F:DNA-binding transcription factor activity"/>
    <property type="evidence" value="ECO:0007669"/>
    <property type="project" value="InterPro"/>
</dbReference>
<dbReference type="InterPro" id="IPR037923">
    <property type="entry name" value="HTH-like"/>
</dbReference>
<dbReference type="PROSITE" id="PS00041">
    <property type="entry name" value="HTH_ARAC_FAMILY_1"/>
    <property type="match status" value="1"/>
</dbReference>
<dbReference type="SUPFAM" id="SSF46689">
    <property type="entry name" value="Homeodomain-like"/>
    <property type="match status" value="1"/>
</dbReference>
<dbReference type="Gene3D" id="2.60.120.10">
    <property type="entry name" value="Jelly Rolls"/>
    <property type="match status" value="1"/>
</dbReference>
<evidence type="ECO:0000313" key="6">
    <source>
        <dbReference type="Proteomes" id="UP000006294"/>
    </source>
</evidence>
<dbReference type="InterPro" id="IPR020449">
    <property type="entry name" value="Tscrpt_reg_AraC-type_HTH"/>
</dbReference>
<dbReference type="SUPFAM" id="SSF51215">
    <property type="entry name" value="Regulatory protein AraC"/>
    <property type="match status" value="1"/>
</dbReference>
<dbReference type="KEGG" id="axl:AXY_23710"/>
<dbReference type="eggNOG" id="COG2207">
    <property type="taxonomic scope" value="Bacteria"/>
</dbReference>
<protein>
    <submittedName>
        <fullName evidence="5">Putative AraC family transcriptional regulator</fullName>
    </submittedName>
</protein>
<dbReference type="Proteomes" id="UP000006294">
    <property type="component" value="Chromosome"/>
</dbReference>
<dbReference type="PROSITE" id="PS01124">
    <property type="entry name" value="HTH_ARAC_FAMILY_2"/>
    <property type="match status" value="1"/>
</dbReference>
<name>K0J850_AMPXN</name>
<evidence type="ECO:0000256" key="2">
    <source>
        <dbReference type="ARBA" id="ARBA00023125"/>
    </source>
</evidence>
<evidence type="ECO:0000313" key="5">
    <source>
        <dbReference type="EMBL" id="BAM48503.1"/>
    </source>
</evidence>
<dbReference type="Pfam" id="PF12833">
    <property type="entry name" value="HTH_18"/>
    <property type="match status" value="1"/>
</dbReference>
<dbReference type="EMBL" id="AP012050">
    <property type="protein sequence ID" value="BAM48503.1"/>
    <property type="molecule type" value="Genomic_DNA"/>
</dbReference>
<dbReference type="PANTHER" id="PTHR43280:SF28">
    <property type="entry name" value="HTH-TYPE TRANSCRIPTIONAL ACTIVATOR RHAS"/>
    <property type="match status" value="1"/>
</dbReference>
<proteinExistence type="predicted"/>
<evidence type="ECO:0000256" key="3">
    <source>
        <dbReference type="ARBA" id="ARBA00023163"/>
    </source>
</evidence>
<dbReference type="PRINTS" id="PR00032">
    <property type="entry name" value="HTHARAC"/>
</dbReference>
<dbReference type="InterPro" id="IPR018060">
    <property type="entry name" value="HTH_AraC"/>
</dbReference>
<evidence type="ECO:0000259" key="4">
    <source>
        <dbReference type="PROSITE" id="PS01124"/>
    </source>
</evidence>
<dbReference type="AlphaFoldDB" id="K0J850"/>
<dbReference type="PANTHER" id="PTHR43280">
    <property type="entry name" value="ARAC-FAMILY TRANSCRIPTIONAL REGULATOR"/>
    <property type="match status" value="1"/>
</dbReference>
<dbReference type="Gene3D" id="1.10.10.60">
    <property type="entry name" value="Homeodomain-like"/>
    <property type="match status" value="2"/>
</dbReference>
<dbReference type="GO" id="GO:0043565">
    <property type="term" value="F:sequence-specific DNA binding"/>
    <property type="evidence" value="ECO:0007669"/>
    <property type="project" value="InterPro"/>
</dbReference>
<feature type="domain" description="HTH araC/xylS-type" evidence="4">
    <location>
        <begin position="157"/>
        <end position="255"/>
    </location>
</feature>
<accession>K0J850</accession>
<dbReference type="HOGENOM" id="CLU_000445_88_3_9"/>
<organism evidence="5 6">
    <name type="scientific">Amphibacillus xylanus (strain ATCC 51415 / DSM 6626 / JCM 7361 / LMG 17667 / NBRC 15112 / Ep01)</name>
    <dbReference type="NCBI Taxonomy" id="698758"/>
    <lineage>
        <taxon>Bacteria</taxon>
        <taxon>Bacillati</taxon>
        <taxon>Bacillota</taxon>
        <taxon>Bacilli</taxon>
        <taxon>Bacillales</taxon>
        <taxon>Bacillaceae</taxon>
        <taxon>Amphibacillus</taxon>
    </lineage>
</organism>
<dbReference type="SMART" id="SM00342">
    <property type="entry name" value="HTH_ARAC"/>
    <property type="match status" value="1"/>
</dbReference>
<evidence type="ECO:0000256" key="1">
    <source>
        <dbReference type="ARBA" id="ARBA00023015"/>
    </source>
</evidence>
<dbReference type="InterPro" id="IPR014710">
    <property type="entry name" value="RmlC-like_jellyroll"/>
</dbReference>
<dbReference type="STRING" id="698758.AXY_23710"/>
<gene>
    <name evidence="5" type="ordered locus">AXY_23710</name>
</gene>
<sequence length="261" mass="30713">MMIEFQHDHYGEDLAVFQFHPESLTYPEHVHRSFELIICKQGHSVLNINQTSYSLTKGDVALILPFQTHFIETPIQSRLDILIFSPEYTEDFYSKTEYKAFDHPIISLSDEQIEQLHEPLFNTDSYYYRKSALYYILYQFEQKTKLVHVKNNQGLLAQLLIYIENNFHDNLRLDQLSEALGYSSVYVSKLISEHLNSTFPGLLNYSRVNHACFLLKNSSYSITEISDKSGFQNARTFNRNFRKLIGMTPKEYRQKHLNQSE</sequence>
<dbReference type="InterPro" id="IPR003313">
    <property type="entry name" value="AraC-bd"/>
</dbReference>
<dbReference type="InterPro" id="IPR009057">
    <property type="entry name" value="Homeodomain-like_sf"/>
</dbReference>